<dbReference type="PROSITE" id="PS51388">
    <property type="entry name" value="GED"/>
    <property type="match status" value="1"/>
</dbReference>
<dbReference type="EMBL" id="JH604633">
    <property type="protein sequence ID" value="EHY66706.1"/>
    <property type="molecule type" value="Genomic_DNA"/>
</dbReference>
<gene>
    <name evidence="3" type="ORF">NERG_00346</name>
</gene>
<dbReference type="Gene3D" id="1.20.120.1240">
    <property type="entry name" value="Dynamin, middle domain"/>
    <property type="match status" value="1"/>
</dbReference>
<dbReference type="GO" id="GO:0003924">
    <property type="term" value="F:GTPase activity"/>
    <property type="evidence" value="ECO:0007669"/>
    <property type="project" value="InterPro"/>
</dbReference>
<dbReference type="InterPro" id="IPR003130">
    <property type="entry name" value="GED"/>
</dbReference>
<dbReference type="InterPro" id="IPR020850">
    <property type="entry name" value="GED_dom"/>
</dbReference>
<dbReference type="AlphaFoldDB" id="H8Z9S5"/>
<evidence type="ECO:0000259" key="2">
    <source>
        <dbReference type="PROSITE" id="PS51388"/>
    </source>
</evidence>
<proteinExistence type="predicted"/>
<dbReference type="GO" id="GO:0005525">
    <property type="term" value="F:GTP binding"/>
    <property type="evidence" value="ECO:0007669"/>
    <property type="project" value="InterPro"/>
</dbReference>
<evidence type="ECO:0000313" key="3">
    <source>
        <dbReference type="EMBL" id="EHY66706.1"/>
    </source>
</evidence>
<name>H8Z9S5_NEMA1</name>
<sequence length="71" mass="8241">MGVIEQVPKIIIMEVVQSTMDLLQSKLIQSLCTKANMEDLLKEDEKMQERRKVLKIKLEALQEAREISNQL</sequence>
<feature type="domain" description="GED" evidence="2">
    <location>
        <begin position="1"/>
        <end position="71"/>
    </location>
</feature>
<organism evidence="3">
    <name type="scientific">Nematocida ausubeli (strain ATCC PRA-371 / ERTm2)</name>
    <name type="common">Nematode killer fungus</name>
    <dbReference type="NCBI Taxonomy" id="1913371"/>
    <lineage>
        <taxon>Eukaryota</taxon>
        <taxon>Fungi</taxon>
        <taxon>Fungi incertae sedis</taxon>
        <taxon>Microsporidia</taxon>
        <taxon>Nematocida</taxon>
    </lineage>
</organism>
<dbReference type="HOGENOM" id="CLU_2740625_0_0_1"/>
<keyword evidence="1" id="KW-0175">Coiled coil</keyword>
<dbReference type="Pfam" id="PF02212">
    <property type="entry name" value="GED"/>
    <property type="match status" value="1"/>
</dbReference>
<protein>
    <recommendedName>
        <fullName evidence="2">GED domain-containing protein</fullName>
    </recommendedName>
</protein>
<reference evidence="3" key="1">
    <citation type="submission" date="2011-03" db="EMBL/GenBank/DDBJ databases">
        <title>The Genome Sequence of Nematocida sp1 strain ERTm2.</title>
        <authorList>
            <consortium name="The Broad Institute Genome Sequencing Platform"/>
            <consortium name="The Broad Institute Genome Sequencing Center for Infectious Disease"/>
            <person name="Cuomo C."/>
            <person name="Troemel E."/>
            <person name="Young S.K."/>
            <person name="Zeng Q."/>
            <person name="Gargeya S."/>
            <person name="Fitzgerald M."/>
            <person name="Haas B."/>
            <person name="Abouelleil A."/>
            <person name="Alvarado L."/>
            <person name="Arachchi H.M."/>
            <person name="Berlin A."/>
            <person name="Brown A."/>
            <person name="Chapman S.B."/>
            <person name="Chen Z."/>
            <person name="Dunbar C."/>
            <person name="Freedman E."/>
            <person name="Gearin G."/>
            <person name="Gellesch M."/>
            <person name="Goldberg J."/>
            <person name="Griggs A."/>
            <person name="Gujja S."/>
            <person name="Heilman E.R."/>
            <person name="Heiman D."/>
            <person name="Howarth C."/>
            <person name="Larson L."/>
            <person name="Lui A."/>
            <person name="MacDonald P.J.P."/>
            <person name="Mehta T."/>
            <person name="Montmayeur A."/>
            <person name="Murphy C."/>
            <person name="Neiman D."/>
            <person name="Pearson M."/>
            <person name="Priest M."/>
            <person name="Roberts A."/>
            <person name="Saif S."/>
            <person name="Shea T."/>
            <person name="Shenoy N."/>
            <person name="Sisk P."/>
            <person name="Stolte C."/>
            <person name="Sykes S."/>
            <person name="White J."/>
            <person name="Yandava C."/>
            <person name="Wortman J."/>
            <person name="Nusbaum C."/>
            <person name="Birren B."/>
        </authorList>
    </citation>
    <scope>NUCLEOTIDE SEQUENCE</scope>
    <source>
        <strain evidence="3">ERTm2</strain>
    </source>
</reference>
<feature type="coiled-coil region" evidence="1">
    <location>
        <begin position="37"/>
        <end position="64"/>
    </location>
</feature>
<evidence type="ECO:0000256" key="1">
    <source>
        <dbReference type="SAM" id="Coils"/>
    </source>
</evidence>
<dbReference type="Proteomes" id="UP000005622">
    <property type="component" value="Unassembled WGS sequence"/>
</dbReference>
<accession>H8Z9S5</accession>